<dbReference type="AlphaFoldDB" id="A0AAE3QQ42"/>
<protein>
    <submittedName>
        <fullName evidence="2">Uncharacterized protein</fullName>
    </submittedName>
</protein>
<reference evidence="2" key="1">
    <citation type="submission" date="2023-05" db="EMBL/GenBank/DDBJ databases">
        <authorList>
            <person name="Zhang X."/>
        </authorList>
    </citation>
    <scope>NUCLEOTIDE SEQUENCE</scope>
    <source>
        <strain evidence="2">YF14B1</strain>
    </source>
</reference>
<name>A0AAE3QQ42_9BACT</name>
<accession>A0AAE3QQ42</accession>
<evidence type="ECO:0000313" key="2">
    <source>
        <dbReference type="EMBL" id="MDJ1482826.1"/>
    </source>
</evidence>
<gene>
    <name evidence="2" type="ORF">QNI16_20160</name>
</gene>
<dbReference type="EMBL" id="JASJOS010000009">
    <property type="protein sequence ID" value="MDJ1482826.1"/>
    <property type="molecule type" value="Genomic_DNA"/>
</dbReference>
<keyword evidence="1" id="KW-0472">Membrane</keyword>
<evidence type="ECO:0000256" key="1">
    <source>
        <dbReference type="SAM" id="Phobius"/>
    </source>
</evidence>
<sequence length="145" mass="16495">MSKTQAYGFENVGLGLFLRTISSCISYLSLTLFYLRLLHFCLFANSVYNPEHFSSYRRVTFLLAQKSNPKRALFSDPSPRKAKGQPRGEKIANAPIRPNAIEGITILFVTTLFLFFKGCDIVFSKTRDDLCFLLHPFLQTTIVCL</sequence>
<organism evidence="2 3">
    <name type="scientific">Xanthocytophaga flava</name>
    <dbReference type="NCBI Taxonomy" id="3048013"/>
    <lineage>
        <taxon>Bacteria</taxon>
        <taxon>Pseudomonadati</taxon>
        <taxon>Bacteroidota</taxon>
        <taxon>Cytophagia</taxon>
        <taxon>Cytophagales</taxon>
        <taxon>Rhodocytophagaceae</taxon>
        <taxon>Xanthocytophaga</taxon>
    </lineage>
</organism>
<keyword evidence="1" id="KW-0812">Transmembrane</keyword>
<dbReference type="RefSeq" id="WP_313982198.1">
    <property type="nucleotide sequence ID" value="NZ_JASJOS010000009.1"/>
</dbReference>
<dbReference type="Proteomes" id="UP001241110">
    <property type="component" value="Unassembled WGS sequence"/>
</dbReference>
<evidence type="ECO:0000313" key="3">
    <source>
        <dbReference type="Proteomes" id="UP001241110"/>
    </source>
</evidence>
<feature type="transmembrane region" description="Helical" evidence="1">
    <location>
        <begin position="12"/>
        <end position="35"/>
    </location>
</feature>
<proteinExistence type="predicted"/>
<comment type="caution">
    <text evidence="2">The sequence shown here is derived from an EMBL/GenBank/DDBJ whole genome shotgun (WGS) entry which is preliminary data.</text>
</comment>
<keyword evidence="1" id="KW-1133">Transmembrane helix</keyword>